<reference evidence="3" key="1">
    <citation type="submission" date="2022-11" db="UniProtKB">
        <authorList>
            <consortium name="WormBaseParasite"/>
        </authorList>
    </citation>
    <scope>IDENTIFICATION</scope>
</reference>
<keyword evidence="1" id="KW-0472">Membrane</keyword>
<dbReference type="Proteomes" id="UP000887569">
    <property type="component" value="Unplaced"/>
</dbReference>
<keyword evidence="2" id="KW-1185">Reference proteome</keyword>
<evidence type="ECO:0000256" key="1">
    <source>
        <dbReference type="SAM" id="Phobius"/>
    </source>
</evidence>
<evidence type="ECO:0000313" key="2">
    <source>
        <dbReference type="Proteomes" id="UP000887569"/>
    </source>
</evidence>
<accession>A0A914ZZP3</accession>
<name>A0A914ZZP3_PARUN</name>
<organism evidence="2 3">
    <name type="scientific">Parascaris univalens</name>
    <name type="common">Nematode worm</name>
    <dbReference type="NCBI Taxonomy" id="6257"/>
    <lineage>
        <taxon>Eukaryota</taxon>
        <taxon>Metazoa</taxon>
        <taxon>Ecdysozoa</taxon>
        <taxon>Nematoda</taxon>
        <taxon>Chromadorea</taxon>
        <taxon>Rhabditida</taxon>
        <taxon>Spirurina</taxon>
        <taxon>Ascaridomorpha</taxon>
        <taxon>Ascaridoidea</taxon>
        <taxon>Ascarididae</taxon>
        <taxon>Parascaris</taxon>
    </lineage>
</organism>
<feature type="transmembrane region" description="Helical" evidence="1">
    <location>
        <begin position="56"/>
        <end position="81"/>
    </location>
</feature>
<evidence type="ECO:0000313" key="3">
    <source>
        <dbReference type="WBParaSite" id="PgE080_g002_t06"/>
    </source>
</evidence>
<sequence length="173" mass="19511">MTTPQVKCENKDAEGVKVEKGNVTLLDQGTETKKIEETSRHRKLFLEYGQQLRHIYILRSMGALIIMLGATMVFASALLFYRQAHCGDEWSQWSPCKDSTDVSTRHRCGVVETAPCRCPEGCADIGSGIRTISQFPKIYCSKETVCMNLLALSHAFICIYIYRKEASSAWQFS</sequence>
<dbReference type="AlphaFoldDB" id="A0A914ZZP3"/>
<proteinExistence type="predicted"/>
<protein>
    <submittedName>
        <fullName evidence="3">Uncharacterized protein</fullName>
    </submittedName>
</protein>
<keyword evidence="1" id="KW-0812">Transmembrane</keyword>
<dbReference type="WBParaSite" id="PgE080_g002_t06">
    <property type="protein sequence ID" value="PgE080_g002_t06"/>
    <property type="gene ID" value="PgE080_g002"/>
</dbReference>
<keyword evidence="1" id="KW-1133">Transmembrane helix</keyword>